<dbReference type="InterPro" id="IPR005238">
    <property type="entry name" value="ComB-like"/>
</dbReference>
<keyword evidence="6" id="KW-0460">Magnesium</keyword>
<gene>
    <name evidence="9" type="primary">comB</name>
    <name evidence="9" type="ORF">AW09_001519</name>
</gene>
<dbReference type="GO" id="GO:0000287">
    <property type="term" value="F:magnesium ion binding"/>
    <property type="evidence" value="ECO:0007669"/>
    <property type="project" value="InterPro"/>
</dbReference>
<dbReference type="Gene3D" id="3.90.1560.10">
    <property type="entry name" value="ComB-like"/>
    <property type="match status" value="1"/>
</dbReference>
<comment type="similarity">
    <text evidence="2">Belongs to the ComB family.</text>
</comment>
<dbReference type="PANTHER" id="PTHR37311:SF1">
    <property type="entry name" value="2-PHOSPHOSULFOLACTATE PHOSPHATASE-RELATED"/>
    <property type="match status" value="1"/>
</dbReference>
<dbReference type="PANTHER" id="PTHR37311">
    <property type="entry name" value="2-PHOSPHOSULFOLACTATE PHOSPHATASE-RELATED"/>
    <property type="match status" value="1"/>
</dbReference>
<reference evidence="9 10" key="1">
    <citation type="submission" date="2014-02" db="EMBL/GenBank/DDBJ databases">
        <title>Expanding our view of genomic diversity in Candidatus Accumulibacter clades.</title>
        <authorList>
            <person name="Skennerton C.T."/>
            <person name="Barr J.J."/>
            <person name="Slater F.R."/>
            <person name="Bond P.L."/>
            <person name="Tyson G.W."/>
        </authorList>
    </citation>
    <scope>NUCLEOTIDE SEQUENCE [LARGE SCALE GENOMIC DNA]</scope>
    <source>
        <strain evidence="10">BA-91</strain>
    </source>
</reference>
<dbReference type="GO" id="GO:0050532">
    <property type="term" value="F:2-phosphosulfolactate phosphatase activity"/>
    <property type="evidence" value="ECO:0007669"/>
    <property type="project" value="UniProtKB-EC"/>
</dbReference>
<feature type="compositionally biased region" description="Basic and acidic residues" evidence="8">
    <location>
        <begin position="242"/>
        <end position="261"/>
    </location>
</feature>
<evidence type="ECO:0000256" key="5">
    <source>
        <dbReference type="ARBA" id="ARBA00022801"/>
    </source>
</evidence>
<evidence type="ECO:0000256" key="8">
    <source>
        <dbReference type="SAM" id="MobiDB-lite"/>
    </source>
</evidence>
<dbReference type="GO" id="GO:0050545">
    <property type="term" value="F:sulfopyruvate decarboxylase activity"/>
    <property type="evidence" value="ECO:0007669"/>
    <property type="project" value="TreeGrafter"/>
</dbReference>
<dbReference type="EMBL" id="JDVG02000260">
    <property type="protein sequence ID" value="KFB73228.1"/>
    <property type="molecule type" value="Genomic_DNA"/>
</dbReference>
<evidence type="ECO:0000256" key="4">
    <source>
        <dbReference type="ARBA" id="ARBA00021948"/>
    </source>
</evidence>
<name>A0A080LWZ1_9PROT</name>
<evidence type="ECO:0000256" key="1">
    <source>
        <dbReference type="ARBA" id="ARBA00001946"/>
    </source>
</evidence>
<evidence type="ECO:0000313" key="9">
    <source>
        <dbReference type="EMBL" id="KFB73228.1"/>
    </source>
</evidence>
<keyword evidence="5 9" id="KW-0378">Hydrolase</keyword>
<sequence>MRTRRVFLNRLDPAQEPTDAVVVIDVLRSFTTAAYAFAAGVSSIYPVETIAGAFRLLRRLPDAATTGAIGGGDPIPGFDFGNSPLALQGADLTGRPLIQTTAAGVRGLSRFRHARSLFAGSLVLGRATAKALLELQPEEVCFVITGEWVDRDGDEDIACADYLDALLHGEDPDPELYAKRVRNSDFGRRFQADSNPNLPIGDLALCAQPDRFDFALLALHTDGHLQLKRSRAAQGDSSPNRSELRNGLKLQENDRIGGVRA</sequence>
<evidence type="ECO:0000256" key="2">
    <source>
        <dbReference type="ARBA" id="ARBA00009997"/>
    </source>
</evidence>
<dbReference type="InterPro" id="IPR036702">
    <property type="entry name" value="ComB-like_sf"/>
</dbReference>
<dbReference type="AlphaFoldDB" id="A0A080LWZ1"/>
<proteinExistence type="inferred from homology"/>
<protein>
    <recommendedName>
        <fullName evidence="4">Probable 2-phosphosulfolactate phosphatase</fullName>
        <ecNumber evidence="3">3.1.3.71</ecNumber>
    </recommendedName>
</protein>
<feature type="region of interest" description="Disordered" evidence="8">
    <location>
        <begin position="229"/>
        <end position="261"/>
    </location>
</feature>
<organism evidence="9 10">
    <name type="scientific">Candidatus Accumulibacter phosphatis</name>
    <dbReference type="NCBI Taxonomy" id="327160"/>
    <lineage>
        <taxon>Bacteria</taxon>
        <taxon>Pseudomonadati</taxon>
        <taxon>Pseudomonadota</taxon>
        <taxon>Betaproteobacteria</taxon>
        <taxon>Candidatus Accumulibacter</taxon>
    </lineage>
</organism>
<dbReference type="Pfam" id="PF04029">
    <property type="entry name" value="2-ph_phosp"/>
    <property type="match status" value="1"/>
</dbReference>
<evidence type="ECO:0000313" key="10">
    <source>
        <dbReference type="Proteomes" id="UP000020077"/>
    </source>
</evidence>
<comment type="catalytic activity">
    <reaction evidence="7">
        <text>(2R)-O-phospho-3-sulfolactate + H2O = (2R)-3-sulfolactate + phosphate</text>
        <dbReference type="Rhea" id="RHEA:23416"/>
        <dbReference type="ChEBI" id="CHEBI:15377"/>
        <dbReference type="ChEBI" id="CHEBI:15597"/>
        <dbReference type="ChEBI" id="CHEBI:43474"/>
        <dbReference type="ChEBI" id="CHEBI:58738"/>
        <dbReference type="EC" id="3.1.3.71"/>
    </reaction>
</comment>
<evidence type="ECO:0000256" key="3">
    <source>
        <dbReference type="ARBA" id="ARBA00012953"/>
    </source>
</evidence>
<dbReference type="SUPFAM" id="SSF142823">
    <property type="entry name" value="ComB-like"/>
    <property type="match status" value="1"/>
</dbReference>
<evidence type="ECO:0000256" key="6">
    <source>
        <dbReference type="ARBA" id="ARBA00022842"/>
    </source>
</evidence>
<dbReference type="Proteomes" id="UP000020077">
    <property type="component" value="Unassembled WGS sequence"/>
</dbReference>
<accession>A0A080LWZ1</accession>
<comment type="cofactor">
    <cofactor evidence="1">
        <name>Mg(2+)</name>
        <dbReference type="ChEBI" id="CHEBI:18420"/>
    </cofactor>
</comment>
<dbReference type="EC" id="3.1.3.71" evidence="3"/>
<comment type="caution">
    <text evidence="9">The sequence shown here is derived from an EMBL/GenBank/DDBJ whole genome shotgun (WGS) entry which is preliminary data.</text>
</comment>
<evidence type="ECO:0000256" key="7">
    <source>
        <dbReference type="ARBA" id="ARBA00033711"/>
    </source>
</evidence>